<feature type="non-terminal residue" evidence="2">
    <location>
        <position position="83"/>
    </location>
</feature>
<comment type="caution">
    <text evidence="2">The sequence shown here is derived from an EMBL/GenBank/DDBJ whole genome shotgun (WGS) entry which is preliminary data.</text>
</comment>
<keyword evidence="3" id="KW-1185">Reference proteome</keyword>
<evidence type="ECO:0000313" key="3">
    <source>
        <dbReference type="Proteomes" id="UP000824469"/>
    </source>
</evidence>
<protein>
    <submittedName>
        <fullName evidence="2">Uncharacterized protein</fullName>
    </submittedName>
</protein>
<name>A0AA38L9Q3_TAXCH</name>
<evidence type="ECO:0000313" key="2">
    <source>
        <dbReference type="EMBL" id="KAH9317103.1"/>
    </source>
</evidence>
<feature type="compositionally biased region" description="Basic and acidic residues" evidence="1">
    <location>
        <begin position="15"/>
        <end position="24"/>
    </location>
</feature>
<evidence type="ECO:0000256" key="1">
    <source>
        <dbReference type="SAM" id="MobiDB-lite"/>
    </source>
</evidence>
<proteinExistence type="predicted"/>
<gene>
    <name evidence="2" type="ORF">KI387_018872</name>
</gene>
<accession>A0AA38L9Q3</accession>
<dbReference type="EMBL" id="JAHRHJ020000004">
    <property type="protein sequence ID" value="KAH9317103.1"/>
    <property type="molecule type" value="Genomic_DNA"/>
</dbReference>
<feature type="region of interest" description="Disordered" evidence="1">
    <location>
        <begin position="1"/>
        <end position="41"/>
    </location>
</feature>
<reference evidence="2 3" key="1">
    <citation type="journal article" date="2021" name="Nat. Plants">
        <title>The Taxus genome provides insights into paclitaxel biosynthesis.</title>
        <authorList>
            <person name="Xiong X."/>
            <person name="Gou J."/>
            <person name="Liao Q."/>
            <person name="Li Y."/>
            <person name="Zhou Q."/>
            <person name="Bi G."/>
            <person name="Li C."/>
            <person name="Du R."/>
            <person name="Wang X."/>
            <person name="Sun T."/>
            <person name="Guo L."/>
            <person name="Liang H."/>
            <person name="Lu P."/>
            <person name="Wu Y."/>
            <person name="Zhang Z."/>
            <person name="Ro D.K."/>
            <person name="Shang Y."/>
            <person name="Huang S."/>
            <person name="Yan J."/>
        </authorList>
    </citation>
    <scope>NUCLEOTIDE SEQUENCE [LARGE SCALE GENOMIC DNA]</scope>
    <source>
        <strain evidence="2">Ta-2019</strain>
    </source>
</reference>
<sequence>MGGRGDESEEDGSKEEEIEKDQDPHVFSIYDSGEESGDEKQEFVFTWRKGAQDEEDSKDMEDEEVAREKEGAIIFTKEQITEV</sequence>
<dbReference type="AlphaFoldDB" id="A0AA38L9Q3"/>
<dbReference type="Proteomes" id="UP000824469">
    <property type="component" value="Unassembled WGS sequence"/>
</dbReference>
<organism evidence="2 3">
    <name type="scientific">Taxus chinensis</name>
    <name type="common">Chinese yew</name>
    <name type="synonym">Taxus wallichiana var. chinensis</name>
    <dbReference type="NCBI Taxonomy" id="29808"/>
    <lineage>
        <taxon>Eukaryota</taxon>
        <taxon>Viridiplantae</taxon>
        <taxon>Streptophyta</taxon>
        <taxon>Embryophyta</taxon>
        <taxon>Tracheophyta</taxon>
        <taxon>Spermatophyta</taxon>
        <taxon>Pinopsida</taxon>
        <taxon>Pinidae</taxon>
        <taxon>Conifers II</taxon>
        <taxon>Cupressales</taxon>
        <taxon>Taxaceae</taxon>
        <taxon>Taxus</taxon>
    </lineage>
</organism>